<dbReference type="EMBL" id="QOPD01000001">
    <property type="protein sequence ID" value="RCL39192.1"/>
    <property type="molecule type" value="Genomic_DNA"/>
</dbReference>
<evidence type="ECO:0000256" key="2">
    <source>
        <dbReference type="ARBA" id="ARBA00023002"/>
    </source>
</evidence>
<dbReference type="AlphaFoldDB" id="A0A368BQS8"/>
<dbReference type="InterPro" id="IPR005255">
    <property type="entry name" value="PdxA_fam"/>
</dbReference>
<dbReference type="SUPFAM" id="SSF53659">
    <property type="entry name" value="Isocitrate/Isopropylmalate dehydrogenase-like"/>
    <property type="match status" value="1"/>
</dbReference>
<dbReference type="PANTHER" id="PTHR30004">
    <property type="entry name" value="4-HYDROXYTHREONINE-4-PHOSPHATE DEHYDROGENASE"/>
    <property type="match status" value="1"/>
</dbReference>
<evidence type="ECO:0000256" key="1">
    <source>
        <dbReference type="ARBA" id="ARBA00022723"/>
    </source>
</evidence>
<organism evidence="4 5">
    <name type="scientific">SAR86 cluster bacterium</name>
    <dbReference type="NCBI Taxonomy" id="2030880"/>
    <lineage>
        <taxon>Bacteria</taxon>
        <taxon>Pseudomonadati</taxon>
        <taxon>Pseudomonadota</taxon>
        <taxon>Gammaproteobacteria</taxon>
        <taxon>SAR86 cluster</taxon>
    </lineage>
</organism>
<keyword evidence="3" id="KW-0520">NAD</keyword>
<evidence type="ECO:0000256" key="3">
    <source>
        <dbReference type="ARBA" id="ARBA00023027"/>
    </source>
</evidence>
<dbReference type="NCBIfam" id="TIGR00557">
    <property type="entry name" value="pdxA"/>
    <property type="match status" value="1"/>
</dbReference>
<reference evidence="4 5" key="1">
    <citation type="journal article" date="2018" name="Microbiome">
        <title>Fine metagenomic profile of the Mediterranean stratified and mixed water columns revealed by assembly and recruitment.</title>
        <authorList>
            <person name="Haro-Moreno J.M."/>
            <person name="Lopez-Perez M."/>
            <person name="De La Torre J.R."/>
            <person name="Picazo A."/>
            <person name="Camacho A."/>
            <person name="Rodriguez-Valera F."/>
        </authorList>
    </citation>
    <scope>NUCLEOTIDE SEQUENCE [LARGE SCALE GENOMIC DNA]</scope>
    <source>
        <strain evidence="4">MED-G83</strain>
    </source>
</reference>
<dbReference type="Gene3D" id="3.40.718.10">
    <property type="entry name" value="Isopropylmalate Dehydrogenase"/>
    <property type="match status" value="1"/>
</dbReference>
<accession>A0A368BQS8</accession>
<dbReference type="GO" id="GO:0046872">
    <property type="term" value="F:metal ion binding"/>
    <property type="evidence" value="ECO:0007669"/>
    <property type="project" value="UniProtKB-KW"/>
</dbReference>
<keyword evidence="1" id="KW-0479">Metal-binding</keyword>
<comment type="caution">
    <text evidence="4">The sequence shown here is derived from an EMBL/GenBank/DDBJ whole genome shotgun (WGS) entry which is preliminary data.</text>
</comment>
<keyword evidence="2 4" id="KW-0560">Oxidoreductase</keyword>
<dbReference type="EC" id="1.1.1.262" evidence="4"/>
<dbReference type="Proteomes" id="UP000252147">
    <property type="component" value="Unassembled WGS sequence"/>
</dbReference>
<dbReference type="PANTHER" id="PTHR30004:SF6">
    <property type="entry name" value="D-THREONATE 4-PHOSPHATE DEHYDROGENASE"/>
    <property type="match status" value="1"/>
</dbReference>
<proteinExistence type="predicted"/>
<evidence type="ECO:0000313" key="5">
    <source>
        <dbReference type="Proteomes" id="UP000252147"/>
    </source>
</evidence>
<dbReference type="GO" id="GO:0050570">
    <property type="term" value="F:4-hydroxythreonine-4-phosphate dehydrogenase activity"/>
    <property type="evidence" value="ECO:0007669"/>
    <property type="project" value="UniProtKB-EC"/>
</dbReference>
<dbReference type="GO" id="GO:0051287">
    <property type="term" value="F:NAD binding"/>
    <property type="evidence" value="ECO:0007669"/>
    <property type="project" value="InterPro"/>
</dbReference>
<protein>
    <submittedName>
        <fullName evidence="4">4-hydroxythreonine-4-phosphate dehydrogenase PdxA</fullName>
        <ecNumber evidence="4">1.1.1.262</ecNumber>
    </submittedName>
</protein>
<evidence type="ECO:0000313" key="4">
    <source>
        <dbReference type="EMBL" id="RCL39192.1"/>
    </source>
</evidence>
<name>A0A368BQS8_9GAMM</name>
<gene>
    <name evidence="4" type="primary">pdxA</name>
    <name evidence="4" type="ORF">DBW97_00255</name>
</gene>
<dbReference type="Pfam" id="PF04166">
    <property type="entry name" value="PdxA"/>
    <property type="match status" value="1"/>
</dbReference>
<sequence length="324" mass="35329">MKFNRKVAVTLGDPSGIGPEVFLKSLGNKTIKENLESILVVSDPIVLKKLSGDISHNLKLHDSNGFSNLKADSINLFSIKGCRDYNLGSPNQENANYILSCIDKGIEMCINDNANLVTGPINKLQIANYDKNFNDHTSYLKTTTKADNVLMVLTNPKLTVGLLTTHLPLKEVADQVTKSNLTNAIKTFEQGLCDYFHIKKPKIAVLGLNPHCGEGGKFGNEEIEILSPAINELRLQGFGVEGPFSADTAFLDNNFDGILAMYHDQALPVIKTLDFSTTVNVTFGLPFLRTSVDHGTAYDISNKLIANPASMVEALKIAGYGKKI</sequence>